<dbReference type="GO" id="GO:0006559">
    <property type="term" value="P:L-phenylalanine catabolic process"/>
    <property type="evidence" value="ECO:0007669"/>
    <property type="project" value="TreeGrafter"/>
</dbReference>
<dbReference type="PROSITE" id="PS50404">
    <property type="entry name" value="GST_NTER"/>
    <property type="match status" value="1"/>
</dbReference>
<evidence type="ECO:0000313" key="3">
    <source>
        <dbReference type="EMBL" id="TMM52772.1"/>
    </source>
</evidence>
<evidence type="ECO:0000259" key="2">
    <source>
        <dbReference type="PROSITE" id="PS50405"/>
    </source>
</evidence>
<evidence type="ECO:0000259" key="1">
    <source>
        <dbReference type="PROSITE" id="PS50404"/>
    </source>
</evidence>
<comment type="caution">
    <text evidence="3">The sequence shown here is derived from an EMBL/GenBank/DDBJ whole genome shotgun (WGS) entry which is preliminary data.</text>
</comment>
<reference evidence="3 4" key="1">
    <citation type="submission" date="2019-05" db="EMBL/GenBank/DDBJ databases">
        <title>Sulfitobacter sabulilitoris sp. nov., isolated from a marine sand.</title>
        <authorList>
            <person name="Yoon J.-H."/>
        </authorList>
    </citation>
    <scope>NUCLEOTIDE SEQUENCE [LARGE SCALE GENOMIC DNA]</scope>
    <source>
        <strain evidence="3 4">HSMS-29</strain>
    </source>
</reference>
<dbReference type="PROSITE" id="PS50405">
    <property type="entry name" value="GST_CTER"/>
    <property type="match status" value="1"/>
</dbReference>
<dbReference type="RefSeq" id="WP_138662313.1">
    <property type="nucleotide sequence ID" value="NZ_VANS01000002.1"/>
</dbReference>
<dbReference type="SUPFAM" id="SSF47616">
    <property type="entry name" value="GST C-terminal domain-like"/>
    <property type="match status" value="1"/>
</dbReference>
<name>A0A5S3PFD7_9RHOB</name>
<accession>A0A5S3PFD7</accession>
<dbReference type="Gene3D" id="1.20.1050.10">
    <property type="match status" value="1"/>
</dbReference>
<feature type="domain" description="GST N-terminal" evidence="1">
    <location>
        <begin position="3"/>
        <end position="83"/>
    </location>
</feature>
<dbReference type="GO" id="GO:0016034">
    <property type="term" value="F:maleylacetoacetate isomerase activity"/>
    <property type="evidence" value="ECO:0007669"/>
    <property type="project" value="TreeGrafter"/>
</dbReference>
<dbReference type="SUPFAM" id="SSF52833">
    <property type="entry name" value="Thioredoxin-like"/>
    <property type="match status" value="1"/>
</dbReference>
<dbReference type="PANTHER" id="PTHR42673">
    <property type="entry name" value="MALEYLACETOACETATE ISOMERASE"/>
    <property type="match status" value="1"/>
</dbReference>
<dbReference type="InterPro" id="IPR036249">
    <property type="entry name" value="Thioredoxin-like_sf"/>
</dbReference>
<dbReference type="SFLD" id="SFLDG00358">
    <property type="entry name" value="Main_(cytGST)"/>
    <property type="match status" value="1"/>
</dbReference>
<sequence length="216" mass="23336">MADRLSLTGYRYSVYTRAARMALLEKRLSFDDVEVDPFAETPDPALTRATPFGRVPVLRHGDFTIYETAAIMRYVDMLAPQRPLVPADPRAAGRMQQVIGIVDCYGYTAMVRQVFAHAVFRPFVGAQPDASVIDAGLAAAEPVLAALEGIAGEALQLSPETPLSLADLHLAPMMAYFDMAAQGRAMLALHPALQRWFAAVSARASFAATDPGILIA</sequence>
<organism evidence="3 4">
    <name type="scientific">Sulfitobacter sabulilitoris</name>
    <dbReference type="NCBI Taxonomy" id="2562655"/>
    <lineage>
        <taxon>Bacteria</taxon>
        <taxon>Pseudomonadati</taxon>
        <taxon>Pseudomonadota</taxon>
        <taxon>Alphaproteobacteria</taxon>
        <taxon>Rhodobacterales</taxon>
        <taxon>Roseobacteraceae</taxon>
        <taxon>Sulfitobacter</taxon>
    </lineage>
</organism>
<dbReference type="InterPro" id="IPR040079">
    <property type="entry name" value="Glutathione_S-Trfase"/>
</dbReference>
<dbReference type="EMBL" id="VANS01000002">
    <property type="protein sequence ID" value="TMM52772.1"/>
    <property type="molecule type" value="Genomic_DNA"/>
</dbReference>
<dbReference type="PANTHER" id="PTHR42673:SF4">
    <property type="entry name" value="MALEYLACETOACETATE ISOMERASE"/>
    <property type="match status" value="1"/>
</dbReference>
<dbReference type="Gene3D" id="3.40.30.10">
    <property type="entry name" value="Glutaredoxin"/>
    <property type="match status" value="1"/>
</dbReference>
<dbReference type="SFLD" id="SFLDS00019">
    <property type="entry name" value="Glutathione_Transferase_(cytos"/>
    <property type="match status" value="1"/>
</dbReference>
<dbReference type="OrthoDB" id="9797500at2"/>
<dbReference type="InterPro" id="IPR004045">
    <property type="entry name" value="Glutathione_S-Trfase_N"/>
</dbReference>
<gene>
    <name evidence="3" type="ORF">FDT80_10960</name>
</gene>
<dbReference type="AlphaFoldDB" id="A0A5S3PFD7"/>
<dbReference type="InterPro" id="IPR036282">
    <property type="entry name" value="Glutathione-S-Trfase_C_sf"/>
</dbReference>
<dbReference type="Proteomes" id="UP000309550">
    <property type="component" value="Unassembled WGS sequence"/>
</dbReference>
<protein>
    <submittedName>
        <fullName evidence="3">Glutathione S-transferase family protein</fullName>
    </submittedName>
</protein>
<proteinExistence type="predicted"/>
<evidence type="ECO:0000313" key="4">
    <source>
        <dbReference type="Proteomes" id="UP000309550"/>
    </source>
</evidence>
<feature type="domain" description="GST C-terminal" evidence="2">
    <location>
        <begin position="88"/>
        <end position="216"/>
    </location>
</feature>
<dbReference type="GO" id="GO:0004364">
    <property type="term" value="F:glutathione transferase activity"/>
    <property type="evidence" value="ECO:0007669"/>
    <property type="project" value="TreeGrafter"/>
</dbReference>
<keyword evidence="3" id="KW-0808">Transferase</keyword>
<dbReference type="Pfam" id="PF13417">
    <property type="entry name" value="GST_N_3"/>
    <property type="match status" value="1"/>
</dbReference>
<dbReference type="InterPro" id="IPR010987">
    <property type="entry name" value="Glutathione-S-Trfase_C-like"/>
</dbReference>
<dbReference type="GO" id="GO:0006749">
    <property type="term" value="P:glutathione metabolic process"/>
    <property type="evidence" value="ECO:0007669"/>
    <property type="project" value="TreeGrafter"/>
</dbReference>
<keyword evidence="4" id="KW-1185">Reference proteome</keyword>